<dbReference type="InterPro" id="IPR011993">
    <property type="entry name" value="PH-like_dom_sf"/>
</dbReference>
<dbReference type="SUPFAM" id="SSF50729">
    <property type="entry name" value="PH domain-like"/>
    <property type="match status" value="1"/>
</dbReference>
<name>A0A9W7CI76_9STRA</name>
<dbReference type="Pfam" id="PF07059">
    <property type="entry name" value="EDR2_C"/>
    <property type="match status" value="1"/>
</dbReference>
<comment type="caution">
    <text evidence="2">The sequence shown here is derived from an EMBL/GenBank/DDBJ whole genome shotgun (WGS) entry which is preliminary data.</text>
</comment>
<dbReference type="InterPro" id="IPR001849">
    <property type="entry name" value="PH_domain"/>
</dbReference>
<dbReference type="Proteomes" id="UP001165082">
    <property type="component" value="Unassembled WGS sequence"/>
</dbReference>
<dbReference type="Gene3D" id="2.30.29.30">
    <property type="entry name" value="Pleckstrin-homology domain (PH domain)/Phosphotyrosine-binding domain (PTB)"/>
    <property type="match status" value="1"/>
</dbReference>
<organism evidence="2 3">
    <name type="scientific">Triparma retinervis</name>
    <dbReference type="NCBI Taxonomy" id="2557542"/>
    <lineage>
        <taxon>Eukaryota</taxon>
        <taxon>Sar</taxon>
        <taxon>Stramenopiles</taxon>
        <taxon>Ochrophyta</taxon>
        <taxon>Bolidophyceae</taxon>
        <taxon>Parmales</taxon>
        <taxon>Triparmaceae</taxon>
        <taxon>Triparma</taxon>
    </lineage>
</organism>
<keyword evidence="3" id="KW-1185">Reference proteome</keyword>
<dbReference type="AlphaFoldDB" id="A0A9W7CI76"/>
<evidence type="ECO:0000313" key="3">
    <source>
        <dbReference type="Proteomes" id="UP001165082"/>
    </source>
</evidence>
<dbReference type="InterPro" id="IPR009769">
    <property type="entry name" value="EDR2_C"/>
</dbReference>
<dbReference type="CDD" id="cd00821">
    <property type="entry name" value="PH"/>
    <property type="match status" value="1"/>
</dbReference>
<feature type="domain" description="PH" evidence="1">
    <location>
        <begin position="26"/>
        <end position="142"/>
    </location>
</feature>
<dbReference type="EMBL" id="BRXZ01000100">
    <property type="protein sequence ID" value="GMI05071.1"/>
    <property type="molecule type" value="Genomic_DNA"/>
</dbReference>
<dbReference type="OrthoDB" id="9970435at2759"/>
<proteinExistence type="predicted"/>
<gene>
    <name evidence="2" type="ORF">TrRE_jg5789</name>
</gene>
<dbReference type="SMART" id="SM00233">
    <property type="entry name" value="PH"/>
    <property type="match status" value="1"/>
</dbReference>
<reference evidence="2" key="1">
    <citation type="submission" date="2022-07" db="EMBL/GenBank/DDBJ databases">
        <title>Genome analysis of Parmales, a sister group of diatoms, reveals the evolutionary specialization of diatoms from phago-mixotrophs to photoautotrophs.</title>
        <authorList>
            <person name="Ban H."/>
            <person name="Sato S."/>
            <person name="Yoshikawa S."/>
            <person name="Kazumasa Y."/>
            <person name="Nakamura Y."/>
            <person name="Ichinomiya M."/>
            <person name="Saitoh K."/>
            <person name="Sato N."/>
            <person name="Blanc-Mathieu R."/>
            <person name="Endo H."/>
            <person name="Kuwata A."/>
            <person name="Ogata H."/>
        </authorList>
    </citation>
    <scope>NUCLEOTIDE SEQUENCE</scope>
</reference>
<dbReference type="PANTHER" id="PTHR31558">
    <property type="entry name" value="CW14 PROTEIN"/>
    <property type="match status" value="1"/>
</dbReference>
<protein>
    <recommendedName>
        <fullName evidence="1">PH domain-containing protein</fullName>
    </recommendedName>
</protein>
<accession>A0A9W7CI76</accession>
<evidence type="ECO:0000259" key="1">
    <source>
        <dbReference type="SMART" id="SM00233"/>
    </source>
</evidence>
<dbReference type="Pfam" id="PF00169">
    <property type="entry name" value="PH"/>
    <property type="match status" value="1"/>
</dbReference>
<evidence type="ECO:0000313" key="2">
    <source>
        <dbReference type="EMBL" id="GMI05071.1"/>
    </source>
</evidence>
<sequence length="585" mass="65893">MAPVLSNETPPLVSENGERKSVGTGFDLCEVLFKRRNGFGKMADSNWVPRCFTYHGGILCYYEEENFEDVDPSRPRGRVDLSRDDTKVSFMDVKKPGAPSKFLLVLQIFVLGGIERKWKMCCHSKNQQMRWYEALKEFDGPADTNLGDDILDFLSIKAPPPTQRARKTTTAARLARGLRRASFGPVPTHGSDYSSEMDIMPPHHPRTPLLLFITLNALVFISRTASISNFWLCVIVLNVIMRKAIAVKMPKIKGALKDALNEEEREELEEEPASREPAVKVPFGKTFDRAKIKPEGAGAELKAIVDKHGWHSVEACRALPKHLHNFAPDRTHSYWNGDGTIFRVRMGPNYKRTGKKEPSKQSLFDLYAMDLVRTEERIKESRDIFEVPVIPGITDKPTGHAHIPPMIIINCGMPSTEPSLFSSTDDGPSFVTVFYFVISEDTLRQLKDISTASPAVKLLGEWCRRAENEPSFRGRFKAMCILDEIEKLGLPNPIPSYNGKPVLINKSGAFFRRENYIEHSINVHLFAYLAKKALYSIQPKFPNMKLNVGFVIEGRDDDELPECMLGVGKCLYMDPAKAPDDLGLD</sequence>
<dbReference type="PANTHER" id="PTHR31558:SF35">
    <property type="entry name" value="PROTEIN ENHANCED DISEASE RESISTANCE 2 C-TERMINAL DOMAIN-CONTAINING PROTEIN"/>
    <property type="match status" value="1"/>
</dbReference>